<feature type="region of interest" description="Disordered" evidence="1">
    <location>
        <begin position="173"/>
        <end position="198"/>
    </location>
</feature>
<accession>A0AAE3FZN8</accession>
<reference evidence="4" key="2">
    <citation type="submission" date="2022-02" db="EMBL/GenBank/DDBJ databases">
        <authorList>
            <person name="Elcheninov A.G."/>
            <person name="Sorokin D.Y."/>
            <person name="Kublanov I.V."/>
        </authorList>
    </citation>
    <scope>NUCLEOTIDE SEQUENCE</scope>
    <source>
        <strain evidence="4">AArc-St2</strain>
    </source>
</reference>
<dbReference type="InterPro" id="IPR058477">
    <property type="entry name" value="DUF8163"/>
</dbReference>
<evidence type="ECO:0000256" key="1">
    <source>
        <dbReference type="SAM" id="MobiDB-lite"/>
    </source>
</evidence>
<feature type="transmembrane region" description="Helical" evidence="2">
    <location>
        <begin position="111"/>
        <end position="131"/>
    </location>
</feature>
<dbReference type="Pfam" id="PF26496">
    <property type="entry name" value="DUF8163"/>
    <property type="match status" value="1"/>
</dbReference>
<dbReference type="Proteomes" id="UP001203207">
    <property type="component" value="Unassembled WGS sequence"/>
</dbReference>
<name>A0AAE3FZN8_9EURY</name>
<feature type="transmembrane region" description="Helical" evidence="2">
    <location>
        <begin position="56"/>
        <end position="80"/>
    </location>
</feature>
<feature type="transmembrane region" description="Helical" evidence="2">
    <location>
        <begin position="86"/>
        <end position="104"/>
    </location>
</feature>
<protein>
    <recommendedName>
        <fullName evidence="3">DUF8163 domain-containing protein</fullName>
    </recommendedName>
</protein>
<gene>
    <name evidence="4" type="ORF">AArcSt2_15210</name>
</gene>
<keyword evidence="5" id="KW-1185">Reference proteome</keyword>
<organism evidence="4 5">
    <name type="scientific">Natronocalculus amylovorans</name>
    <dbReference type="NCBI Taxonomy" id="2917812"/>
    <lineage>
        <taxon>Archaea</taxon>
        <taxon>Methanobacteriati</taxon>
        <taxon>Methanobacteriota</taxon>
        <taxon>Stenosarchaea group</taxon>
        <taxon>Halobacteria</taxon>
        <taxon>Halobacteriales</taxon>
        <taxon>Haloferacaceae</taxon>
        <taxon>Natronocalculus</taxon>
    </lineage>
</organism>
<dbReference type="EMBL" id="JAKRVX010000009">
    <property type="protein sequence ID" value="MCL9818289.1"/>
    <property type="molecule type" value="Genomic_DNA"/>
</dbReference>
<feature type="compositionally biased region" description="Polar residues" evidence="1">
    <location>
        <begin position="181"/>
        <end position="191"/>
    </location>
</feature>
<feature type="transmembrane region" description="Helical" evidence="2">
    <location>
        <begin position="137"/>
        <end position="156"/>
    </location>
</feature>
<keyword evidence="2" id="KW-1133">Transmembrane helix</keyword>
<feature type="domain" description="DUF8163" evidence="3">
    <location>
        <begin position="28"/>
        <end position="161"/>
    </location>
</feature>
<evidence type="ECO:0000256" key="2">
    <source>
        <dbReference type="SAM" id="Phobius"/>
    </source>
</evidence>
<dbReference type="AlphaFoldDB" id="A0AAE3FZN8"/>
<keyword evidence="2" id="KW-0472">Membrane</keyword>
<dbReference type="RefSeq" id="WP_250585859.1">
    <property type="nucleotide sequence ID" value="NZ_JAKRVX010000009.1"/>
</dbReference>
<evidence type="ECO:0000259" key="3">
    <source>
        <dbReference type="Pfam" id="PF26496"/>
    </source>
</evidence>
<keyword evidence="2" id="KW-0812">Transmembrane</keyword>
<reference evidence="4" key="1">
    <citation type="journal article" date="2022" name="Syst. Appl. Microbiol.">
        <title>Natronocalculus amylovorans gen. nov., sp. nov., and Natranaeroarchaeum aerophilus sp. nov., dominant culturable amylolytic natronoarchaea from hypersaline soda lakes in southwestern Siberia.</title>
        <authorList>
            <person name="Sorokin D.Y."/>
            <person name="Elcheninov A.G."/>
            <person name="Khizhniak T.V."/>
            <person name="Koenen M."/>
            <person name="Bale N.J."/>
            <person name="Damste J.S.S."/>
            <person name="Kublanov I.V."/>
        </authorList>
    </citation>
    <scope>NUCLEOTIDE SEQUENCE</scope>
    <source>
        <strain evidence="4">AArc-St2</strain>
    </source>
</reference>
<comment type="caution">
    <text evidence="4">The sequence shown here is derived from an EMBL/GenBank/DDBJ whole genome shotgun (WGS) entry which is preliminary data.</text>
</comment>
<sequence length="198" mass="20743">MAKPVNETASAHKQFNLTQRWRFDGASFVRIAGLLWVVAAGWFVAGDMGFVLGAGLLAVGLVSRPVVTVAVAHTALLAVITDIGSTGSLAELALFEIGLITVLVTERPMNLTVSALTVGAAVALATSFAAIVMEAGILAGSVSIVLGFAAITYVLYRYETFWLLAADDLEDTPRIEDQRSPTEQGVSEQKTTGGGETT</sequence>
<evidence type="ECO:0000313" key="5">
    <source>
        <dbReference type="Proteomes" id="UP001203207"/>
    </source>
</evidence>
<evidence type="ECO:0000313" key="4">
    <source>
        <dbReference type="EMBL" id="MCL9818289.1"/>
    </source>
</evidence>
<proteinExistence type="predicted"/>
<feature type="transmembrane region" description="Helical" evidence="2">
    <location>
        <begin position="25"/>
        <end position="44"/>
    </location>
</feature>